<evidence type="ECO:0000313" key="2">
    <source>
        <dbReference type="EMBL" id="WAP67951.1"/>
    </source>
</evidence>
<evidence type="ECO:0000256" key="1">
    <source>
        <dbReference type="SAM" id="MobiDB-lite"/>
    </source>
</evidence>
<keyword evidence="3" id="KW-1185">Reference proteome</keyword>
<name>A0ABY7BVV9_9HYPH</name>
<reference evidence="2" key="1">
    <citation type="submission" date="2022-12" db="EMBL/GenBank/DDBJ databases">
        <title>Jiella pelagia sp. nov., isolated from phosphonate enriched culture of Northwest Pacific surface seawater.</title>
        <authorList>
            <person name="Shin D.Y."/>
            <person name="Hwang C.Y."/>
        </authorList>
    </citation>
    <scope>NUCLEOTIDE SEQUENCE</scope>
    <source>
        <strain evidence="2">HL-NP1</strain>
    </source>
</reference>
<protein>
    <submittedName>
        <fullName evidence="2">Uncharacterized protein</fullName>
    </submittedName>
</protein>
<feature type="region of interest" description="Disordered" evidence="1">
    <location>
        <begin position="1"/>
        <end position="20"/>
    </location>
</feature>
<gene>
    <name evidence="2" type="ORF">OH818_21350</name>
</gene>
<feature type="region of interest" description="Disordered" evidence="1">
    <location>
        <begin position="44"/>
        <end position="74"/>
    </location>
</feature>
<evidence type="ECO:0000313" key="3">
    <source>
        <dbReference type="Proteomes" id="UP001164020"/>
    </source>
</evidence>
<proteinExistence type="predicted"/>
<dbReference type="Proteomes" id="UP001164020">
    <property type="component" value="Chromosome"/>
</dbReference>
<organism evidence="2 3">
    <name type="scientific">Jiella pelagia</name>
    <dbReference type="NCBI Taxonomy" id="2986949"/>
    <lineage>
        <taxon>Bacteria</taxon>
        <taxon>Pseudomonadati</taxon>
        <taxon>Pseudomonadota</taxon>
        <taxon>Alphaproteobacteria</taxon>
        <taxon>Hyphomicrobiales</taxon>
        <taxon>Aurantimonadaceae</taxon>
        <taxon>Jiella</taxon>
    </lineage>
</organism>
<dbReference type="EMBL" id="CP114029">
    <property type="protein sequence ID" value="WAP67951.1"/>
    <property type="molecule type" value="Genomic_DNA"/>
</dbReference>
<accession>A0ABY7BVV9</accession>
<sequence length="74" mass="8067">MGTVVRLQMRERSRDASGGAGAIIEGGAEIVILPCVRHERREVHSQHAGGFMPPPRCNQGALRQDLPIREPKAV</sequence>
<dbReference type="RefSeq" id="WP_268880426.1">
    <property type="nucleotide sequence ID" value="NZ_CP114029.1"/>
</dbReference>